<comment type="caution">
    <text evidence="3">The sequence shown here is derived from an EMBL/GenBank/DDBJ whole genome shotgun (WGS) entry which is preliminary data.</text>
</comment>
<evidence type="ECO:0000259" key="2">
    <source>
        <dbReference type="Pfam" id="PF09990"/>
    </source>
</evidence>
<keyword evidence="1" id="KW-0472">Membrane</keyword>
<feature type="domain" description="DUF2231" evidence="2">
    <location>
        <begin position="7"/>
        <end position="155"/>
    </location>
</feature>
<feature type="transmembrane region" description="Helical" evidence="1">
    <location>
        <begin position="87"/>
        <end position="108"/>
    </location>
</feature>
<feature type="transmembrane region" description="Helical" evidence="1">
    <location>
        <begin position="42"/>
        <end position="61"/>
    </location>
</feature>
<feature type="transmembrane region" description="Helical" evidence="1">
    <location>
        <begin position="120"/>
        <end position="142"/>
    </location>
</feature>
<reference evidence="3 4" key="1">
    <citation type="submission" date="2019-08" db="EMBL/GenBank/DDBJ databases">
        <title>Actinomadura sp. nov. CYP1-5 isolated from mountain soil.</title>
        <authorList>
            <person name="Songsumanus A."/>
            <person name="Kuncharoen N."/>
            <person name="Kudo T."/>
            <person name="Yuki M."/>
            <person name="Igarashi Y."/>
            <person name="Tanasupawat S."/>
        </authorList>
    </citation>
    <scope>NUCLEOTIDE SEQUENCE [LARGE SCALE GENOMIC DNA]</scope>
    <source>
        <strain evidence="3 4">GKU157</strain>
    </source>
</reference>
<sequence>MPNTVWGLPVHPLIVHIVVFLVPLTVLAALTVALWPRARRLLAPWVLGLATVAVVTIPLATESGEHLEAQVPRSSLVEEHAELADTLLPLAAALWGALAVIVAVGLYVRRNADRPERWANAVTLVAVVLTVGLAASTGVQVIRIGHSGANAVWHDVGSRRTAP</sequence>
<dbReference type="EMBL" id="VSFF01000016">
    <property type="protein sequence ID" value="TYC08548.1"/>
    <property type="molecule type" value="Genomic_DNA"/>
</dbReference>
<dbReference type="InterPro" id="IPR017440">
    <property type="entry name" value="Cit_synth/succinyl-CoA_lig_AS"/>
</dbReference>
<dbReference type="RefSeq" id="WP_148354806.1">
    <property type="nucleotide sequence ID" value="NZ_JBHSBF010000002.1"/>
</dbReference>
<evidence type="ECO:0000256" key="1">
    <source>
        <dbReference type="SAM" id="Phobius"/>
    </source>
</evidence>
<keyword evidence="1" id="KW-0812">Transmembrane</keyword>
<evidence type="ECO:0000313" key="4">
    <source>
        <dbReference type="Proteomes" id="UP000322634"/>
    </source>
</evidence>
<gene>
    <name evidence="3" type="ORF">FXF65_37265</name>
</gene>
<name>A0A5D0TQZ2_9ACTN</name>
<dbReference type="Pfam" id="PF09990">
    <property type="entry name" value="DUF2231"/>
    <property type="match status" value="1"/>
</dbReference>
<keyword evidence="4" id="KW-1185">Reference proteome</keyword>
<organism evidence="3 4">
    <name type="scientific">Actinomadura syzygii</name>
    <dbReference type="NCBI Taxonomy" id="1427538"/>
    <lineage>
        <taxon>Bacteria</taxon>
        <taxon>Bacillati</taxon>
        <taxon>Actinomycetota</taxon>
        <taxon>Actinomycetes</taxon>
        <taxon>Streptosporangiales</taxon>
        <taxon>Thermomonosporaceae</taxon>
        <taxon>Actinomadura</taxon>
    </lineage>
</organism>
<dbReference type="AlphaFoldDB" id="A0A5D0TQZ2"/>
<evidence type="ECO:0000313" key="3">
    <source>
        <dbReference type="EMBL" id="TYC08548.1"/>
    </source>
</evidence>
<dbReference type="OrthoDB" id="4864772at2"/>
<keyword evidence="1" id="KW-1133">Transmembrane helix</keyword>
<proteinExistence type="predicted"/>
<accession>A0A5D0TQZ2</accession>
<dbReference type="PROSITE" id="PS00399">
    <property type="entry name" value="SUCCINYL_COA_LIG_2"/>
    <property type="match status" value="1"/>
</dbReference>
<dbReference type="Proteomes" id="UP000322634">
    <property type="component" value="Unassembled WGS sequence"/>
</dbReference>
<dbReference type="InterPro" id="IPR019251">
    <property type="entry name" value="DUF2231_TM"/>
</dbReference>
<feature type="transmembrane region" description="Helical" evidence="1">
    <location>
        <begin position="13"/>
        <end position="35"/>
    </location>
</feature>
<protein>
    <recommendedName>
        <fullName evidence="2">DUF2231 domain-containing protein</fullName>
    </recommendedName>
</protein>